<feature type="transmembrane region" description="Helical" evidence="8">
    <location>
        <begin position="322"/>
        <end position="345"/>
    </location>
</feature>
<feature type="transmembrane region" description="Helical" evidence="8">
    <location>
        <begin position="38"/>
        <end position="64"/>
    </location>
</feature>
<dbReference type="Proteomes" id="UP000007113">
    <property type="component" value="Chromosome"/>
</dbReference>
<dbReference type="eggNOG" id="COG2814">
    <property type="taxonomic scope" value="Bacteria"/>
</dbReference>
<feature type="transmembrane region" description="Helical" evidence="8">
    <location>
        <begin position="190"/>
        <end position="210"/>
    </location>
</feature>
<dbReference type="SUPFAM" id="SSF103473">
    <property type="entry name" value="MFS general substrate transporter"/>
    <property type="match status" value="1"/>
</dbReference>
<evidence type="ECO:0000256" key="8">
    <source>
        <dbReference type="SAM" id="Phobius"/>
    </source>
</evidence>
<keyword evidence="3" id="KW-1003">Cell membrane</keyword>
<feature type="transmembrane region" description="Helical" evidence="8">
    <location>
        <begin position="76"/>
        <end position="93"/>
    </location>
</feature>
<feature type="transmembrane region" description="Helical" evidence="8">
    <location>
        <begin position="162"/>
        <end position="183"/>
    </location>
</feature>
<dbReference type="PANTHER" id="PTHR43266">
    <property type="entry name" value="MACROLIDE-EFFLUX PROTEIN"/>
    <property type="match status" value="1"/>
</dbReference>
<feature type="domain" description="Major facilitator superfamily (MFS) profile" evidence="9">
    <location>
        <begin position="250"/>
        <end position="452"/>
    </location>
</feature>
<dbReference type="EMBL" id="CP003130">
    <property type="protein sequence ID" value="AEU38651.1"/>
    <property type="molecule type" value="Genomic_DNA"/>
</dbReference>
<dbReference type="CDD" id="cd06173">
    <property type="entry name" value="MFS_MefA_like"/>
    <property type="match status" value="1"/>
</dbReference>
<feature type="transmembrane region" description="Helical" evidence="8">
    <location>
        <begin position="397"/>
        <end position="417"/>
    </location>
</feature>
<dbReference type="KEGG" id="gma:AciX8_4378"/>
<dbReference type="AlphaFoldDB" id="G8NTD9"/>
<evidence type="ECO:0000256" key="2">
    <source>
        <dbReference type="ARBA" id="ARBA00022448"/>
    </source>
</evidence>
<dbReference type="Gene3D" id="1.20.1250.20">
    <property type="entry name" value="MFS general substrate transporter like domains"/>
    <property type="match status" value="1"/>
</dbReference>
<feature type="region of interest" description="Disordered" evidence="7">
    <location>
        <begin position="1"/>
        <end position="20"/>
    </location>
</feature>
<keyword evidence="5 8" id="KW-1133">Transmembrane helix</keyword>
<evidence type="ECO:0000256" key="1">
    <source>
        <dbReference type="ARBA" id="ARBA00004651"/>
    </source>
</evidence>
<keyword evidence="11" id="KW-1185">Reference proteome</keyword>
<accession>G8NTD9</accession>
<evidence type="ECO:0000256" key="6">
    <source>
        <dbReference type="ARBA" id="ARBA00023136"/>
    </source>
</evidence>
<name>G8NTD9_GRAMM</name>
<evidence type="ECO:0000256" key="7">
    <source>
        <dbReference type="SAM" id="MobiDB-lite"/>
    </source>
</evidence>
<dbReference type="InterPro" id="IPR011701">
    <property type="entry name" value="MFS"/>
</dbReference>
<evidence type="ECO:0000256" key="5">
    <source>
        <dbReference type="ARBA" id="ARBA00022989"/>
    </source>
</evidence>
<protein>
    <submittedName>
        <fullName evidence="10">Major facilitator superfamily MFS_1</fullName>
    </submittedName>
</protein>
<dbReference type="HOGENOM" id="CLU_034180_15_1_0"/>
<dbReference type="OrthoDB" id="9775268at2"/>
<keyword evidence="6 8" id="KW-0472">Membrane</keyword>
<evidence type="ECO:0000313" key="10">
    <source>
        <dbReference type="EMBL" id="AEU38651.1"/>
    </source>
</evidence>
<feature type="transmembrane region" description="Helical" evidence="8">
    <location>
        <begin position="254"/>
        <end position="279"/>
    </location>
</feature>
<gene>
    <name evidence="10" type="ordered locus">AciX8_4378</name>
</gene>
<evidence type="ECO:0000259" key="9">
    <source>
        <dbReference type="PROSITE" id="PS50850"/>
    </source>
</evidence>
<proteinExistence type="predicted"/>
<dbReference type="GO" id="GO:0022857">
    <property type="term" value="F:transmembrane transporter activity"/>
    <property type="evidence" value="ECO:0007669"/>
    <property type="project" value="InterPro"/>
</dbReference>
<keyword evidence="2" id="KW-0813">Transport</keyword>
<dbReference type="PANTHER" id="PTHR43266:SF2">
    <property type="entry name" value="MAJOR FACILITATOR SUPERFAMILY (MFS) PROFILE DOMAIN-CONTAINING PROTEIN"/>
    <property type="match status" value="1"/>
</dbReference>
<feature type="transmembrane region" description="Helical" evidence="8">
    <location>
        <begin position="291"/>
        <end position="310"/>
    </location>
</feature>
<dbReference type="InterPro" id="IPR036259">
    <property type="entry name" value="MFS_trans_sf"/>
</dbReference>
<reference evidence="10 11" key="1">
    <citation type="submission" date="2011-11" db="EMBL/GenBank/DDBJ databases">
        <title>Complete sequence of Granulicella mallensis MP5ACTX8.</title>
        <authorList>
            <consortium name="US DOE Joint Genome Institute"/>
            <person name="Lucas S."/>
            <person name="Copeland A."/>
            <person name="Lapidus A."/>
            <person name="Cheng J.-F."/>
            <person name="Goodwin L."/>
            <person name="Pitluck S."/>
            <person name="Peters L."/>
            <person name="Lu M."/>
            <person name="Detter J.C."/>
            <person name="Han C."/>
            <person name="Tapia R."/>
            <person name="Land M."/>
            <person name="Hauser L."/>
            <person name="Kyrpides N."/>
            <person name="Ivanova N."/>
            <person name="Mikhailova N."/>
            <person name="Pagani I."/>
            <person name="Rawat S."/>
            <person name="Mannisto M."/>
            <person name="Haggblom M."/>
            <person name="Woyke T."/>
        </authorList>
    </citation>
    <scope>NUCLEOTIDE SEQUENCE [LARGE SCALE GENOMIC DNA]</scope>
    <source>
        <strain evidence="11">ATCC BAA-1857 / DSM 23137 / MP5ACTX8</strain>
    </source>
</reference>
<feature type="transmembrane region" description="Helical" evidence="8">
    <location>
        <begin position="357"/>
        <end position="377"/>
    </location>
</feature>
<dbReference type="InterPro" id="IPR020846">
    <property type="entry name" value="MFS_dom"/>
</dbReference>
<comment type="subcellular location">
    <subcellularLocation>
        <location evidence="1">Cell membrane</location>
        <topology evidence="1">Multi-pass membrane protein</topology>
    </subcellularLocation>
</comment>
<feature type="transmembrane region" description="Helical" evidence="8">
    <location>
        <begin position="424"/>
        <end position="443"/>
    </location>
</feature>
<dbReference type="STRING" id="682795.AciX8_4378"/>
<evidence type="ECO:0000256" key="3">
    <source>
        <dbReference type="ARBA" id="ARBA00022475"/>
    </source>
</evidence>
<dbReference type="GO" id="GO:0005886">
    <property type="term" value="C:plasma membrane"/>
    <property type="evidence" value="ECO:0007669"/>
    <property type="project" value="UniProtKB-SubCell"/>
</dbReference>
<organism evidence="10 11">
    <name type="scientific">Granulicella mallensis (strain ATCC BAA-1857 / DSM 23137 / MP5ACTX8)</name>
    <dbReference type="NCBI Taxonomy" id="682795"/>
    <lineage>
        <taxon>Bacteria</taxon>
        <taxon>Pseudomonadati</taxon>
        <taxon>Acidobacteriota</taxon>
        <taxon>Terriglobia</taxon>
        <taxon>Terriglobales</taxon>
        <taxon>Acidobacteriaceae</taxon>
        <taxon>Granulicella</taxon>
    </lineage>
</organism>
<dbReference type="Pfam" id="PF07690">
    <property type="entry name" value="MFS_1"/>
    <property type="match status" value="1"/>
</dbReference>
<evidence type="ECO:0000313" key="11">
    <source>
        <dbReference type="Proteomes" id="UP000007113"/>
    </source>
</evidence>
<feature type="transmembrane region" description="Helical" evidence="8">
    <location>
        <begin position="114"/>
        <end position="142"/>
    </location>
</feature>
<dbReference type="RefSeq" id="WP_014267522.1">
    <property type="nucleotide sequence ID" value="NC_016631.1"/>
</dbReference>
<evidence type="ECO:0000256" key="4">
    <source>
        <dbReference type="ARBA" id="ARBA00022692"/>
    </source>
</evidence>
<dbReference type="PROSITE" id="PS50850">
    <property type="entry name" value="MFS"/>
    <property type="match status" value="1"/>
</dbReference>
<sequence length="452" mass="47918">MSEQVLTEPTEGLPLPAPNEPEPMSMGAVLRVVTMRRLWYAQIVSVFGDFLALFAVITVMTFKLHATAQQVTAGQIAYLLPIALLGIVSGVFVDRWPVKITLVSSDFLRAGLCLLLLLVHSVYGFYIVLAAISVVSSFFTPAQGIALRSAVPKHGLRSANSLMQQVMFIMRIIGGPIAIFVVSRFHEQTCYILDSLSFIASGSLIASLALNVPKKSAVVVTPEQEQATAKDGKTGIARILEDMKEGAGFVLHHAALLFVIVALAAGLFVMACFGPLIAIFVRDTLHASTNVFGISSAMIGLGLLVGISILNAVAKNVKNTTLVYSGLGGIALSTLLMATAPHIVFQLGSHAIGVDSLLTIVGCFMIGCSAGGIIVPSQTMIQQETPPEMLGRVGSTVMSFIFSAQIAGLVLSGILANHTSVRRVFLLCTGMLAVLIVAGKLWMEPKEHTTTA</sequence>
<keyword evidence="4 8" id="KW-0812">Transmembrane</keyword>